<dbReference type="RefSeq" id="WP_340294209.1">
    <property type="nucleotide sequence ID" value="NZ_JBBEOI010000144.1"/>
</dbReference>
<dbReference type="SUPFAM" id="SSF55874">
    <property type="entry name" value="ATPase domain of HSP90 chaperone/DNA topoisomerase II/histidine kinase"/>
    <property type="match status" value="1"/>
</dbReference>
<keyword evidence="4" id="KW-1003">Cell membrane</keyword>
<evidence type="ECO:0000256" key="5">
    <source>
        <dbReference type="ARBA" id="ARBA00022553"/>
    </source>
</evidence>
<evidence type="ECO:0000313" key="12">
    <source>
        <dbReference type="Proteomes" id="UP001595685"/>
    </source>
</evidence>
<proteinExistence type="predicted"/>
<evidence type="ECO:0000256" key="2">
    <source>
        <dbReference type="ARBA" id="ARBA00004651"/>
    </source>
</evidence>
<dbReference type="EC" id="2.7.13.3" evidence="3"/>
<comment type="caution">
    <text evidence="11">The sequence shown here is derived from an EMBL/GenBank/DDBJ whole genome shotgun (WGS) entry which is preliminary data.</text>
</comment>
<dbReference type="Gene3D" id="3.30.565.10">
    <property type="entry name" value="Histidine kinase-like ATPase, C-terminal domain"/>
    <property type="match status" value="1"/>
</dbReference>
<dbReference type="Pfam" id="PF00512">
    <property type="entry name" value="HisKA"/>
    <property type="match status" value="1"/>
</dbReference>
<dbReference type="Pfam" id="PF02518">
    <property type="entry name" value="HATPase_c"/>
    <property type="match status" value="1"/>
</dbReference>
<evidence type="ECO:0000256" key="1">
    <source>
        <dbReference type="ARBA" id="ARBA00000085"/>
    </source>
</evidence>
<evidence type="ECO:0000256" key="6">
    <source>
        <dbReference type="ARBA" id="ARBA00022679"/>
    </source>
</evidence>
<comment type="subcellular location">
    <subcellularLocation>
        <location evidence="2">Cell membrane</location>
        <topology evidence="2">Multi-pass membrane protein</topology>
    </subcellularLocation>
</comment>
<feature type="transmembrane region" description="Helical" evidence="9">
    <location>
        <begin position="137"/>
        <end position="155"/>
    </location>
</feature>
<protein>
    <recommendedName>
        <fullName evidence="3">histidine kinase</fullName>
        <ecNumber evidence="3">2.7.13.3</ecNumber>
    </recommendedName>
</protein>
<dbReference type="CDD" id="cd00082">
    <property type="entry name" value="HisKA"/>
    <property type="match status" value="1"/>
</dbReference>
<name>A0ABV7WKD8_9MICO</name>
<evidence type="ECO:0000259" key="10">
    <source>
        <dbReference type="PROSITE" id="PS50109"/>
    </source>
</evidence>
<dbReference type="InterPro" id="IPR003594">
    <property type="entry name" value="HATPase_dom"/>
</dbReference>
<dbReference type="PANTHER" id="PTHR44936">
    <property type="entry name" value="SENSOR PROTEIN CREC"/>
    <property type="match status" value="1"/>
</dbReference>
<dbReference type="InterPro" id="IPR003661">
    <property type="entry name" value="HisK_dim/P_dom"/>
</dbReference>
<evidence type="ECO:0000313" key="11">
    <source>
        <dbReference type="EMBL" id="MFC3689466.1"/>
    </source>
</evidence>
<organism evidence="11 12">
    <name type="scientific">Aquipuribacter hungaricus</name>
    <dbReference type="NCBI Taxonomy" id="545624"/>
    <lineage>
        <taxon>Bacteria</taxon>
        <taxon>Bacillati</taxon>
        <taxon>Actinomycetota</taxon>
        <taxon>Actinomycetes</taxon>
        <taxon>Micrococcales</taxon>
        <taxon>Intrasporangiaceae</taxon>
        <taxon>Aquipuribacter</taxon>
    </lineage>
</organism>
<keyword evidence="7 11" id="KW-0418">Kinase</keyword>
<accession>A0ABV7WKD8</accession>
<dbReference type="PROSITE" id="PS50109">
    <property type="entry name" value="HIS_KIN"/>
    <property type="match status" value="1"/>
</dbReference>
<gene>
    <name evidence="11" type="ORF">ACFOLH_14035</name>
</gene>
<keyword evidence="9" id="KW-0812">Transmembrane</keyword>
<dbReference type="InterPro" id="IPR036097">
    <property type="entry name" value="HisK_dim/P_sf"/>
</dbReference>
<dbReference type="GO" id="GO:0016301">
    <property type="term" value="F:kinase activity"/>
    <property type="evidence" value="ECO:0007669"/>
    <property type="project" value="UniProtKB-KW"/>
</dbReference>
<feature type="domain" description="Histidine kinase" evidence="10">
    <location>
        <begin position="217"/>
        <end position="419"/>
    </location>
</feature>
<dbReference type="EMBL" id="JBHRWW010000010">
    <property type="protein sequence ID" value="MFC3689466.1"/>
    <property type="molecule type" value="Genomic_DNA"/>
</dbReference>
<keyword evidence="6" id="KW-0808">Transferase</keyword>
<keyword evidence="5" id="KW-0597">Phosphoprotein</keyword>
<dbReference type="SMART" id="SM00387">
    <property type="entry name" value="HATPase_c"/>
    <property type="match status" value="1"/>
</dbReference>
<dbReference type="SMART" id="SM00388">
    <property type="entry name" value="HisKA"/>
    <property type="match status" value="1"/>
</dbReference>
<keyword evidence="9" id="KW-1133">Transmembrane helix</keyword>
<keyword evidence="8" id="KW-0902">Two-component regulatory system</keyword>
<dbReference type="InterPro" id="IPR036890">
    <property type="entry name" value="HATPase_C_sf"/>
</dbReference>
<evidence type="ECO:0000256" key="9">
    <source>
        <dbReference type="SAM" id="Phobius"/>
    </source>
</evidence>
<evidence type="ECO:0000256" key="8">
    <source>
        <dbReference type="ARBA" id="ARBA00023012"/>
    </source>
</evidence>
<keyword evidence="9" id="KW-0472">Membrane</keyword>
<evidence type="ECO:0000256" key="3">
    <source>
        <dbReference type="ARBA" id="ARBA00012438"/>
    </source>
</evidence>
<sequence>MRERLLAAFVLLTLLTVTLYGVPRALVRAGVVTQQAQQEVDRDAGYAAGVVTARLEAGLPVTVPDLSVVTDDLDPEDQLLYLPQGADPVVLSGPSVAAEGRRDALTARVELPGGGAVEARRAVATVRQDVVRELQPIVLTGAASLVVAVLTAVVLSRRLARPFQELAAQATVLGGDAGAVELPPQPVREAEAIAAALRASSSRLTAILRRERQFARNASHQLRTPLTGIRLRVEDLSAWPETHATVREELDAVLAEVDRLDDTVTALLSFAREEGLGQTDPVQLRRVVFSVVQRWAVVAASSGRTVTADVPADASVHLPTSAVDQVLDVLVHNALVHGRGAVVLSGAHDGACVDLVVRDEGTLDLDDELVFARRRSGSAAAGEGIGLALAAEFAQVLGGRLEVLDRAPTTFRLRLPSALGALP</sequence>
<reference evidence="12" key="1">
    <citation type="journal article" date="2019" name="Int. J. Syst. Evol. Microbiol.">
        <title>The Global Catalogue of Microorganisms (GCM) 10K type strain sequencing project: providing services to taxonomists for standard genome sequencing and annotation.</title>
        <authorList>
            <consortium name="The Broad Institute Genomics Platform"/>
            <consortium name="The Broad Institute Genome Sequencing Center for Infectious Disease"/>
            <person name="Wu L."/>
            <person name="Ma J."/>
        </authorList>
    </citation>
    <scope>NUCLEOTIDE SEQUENCE [LARGE SCALE GENOMIC DNA]</scope>
    <source>
        <strain evidence="12">NCAIM B.02333</strain>
    </source>
</reference>
<evidence type="ECO:0000256" key="7">
    <source>
        <dbReference type="ARBA" id="ARBA00022777"/>
    </source>
</evidence>
<dbReference type="InterPro" id="IPR050980">
    <property type="entry name" value="2C_sensor_his_kinase"/>
</dbReference>
<keyword evidence="12" id="KW-1185">Reference proteome</keyword>
<dbReference type="InterPro" id="IPR005467">
    <property type="entry name" value="His_kinase_dom"/>
</dbReference>
<dbReference type="SUPFAM" id="SSF47384">
    <property type="entry name" value="Homodimeric domain of signal transducing histidine kinase"/>
    <property type="match status" value="1"/>
</dbReference>
<dbReference type="Gene3D" id="1.10.287.130">
    <property type="match status" value="1"/>
</dbReference>
<comment type="catalytic activity">
    <reaction evidence="1">
        <text>ATP + protein L-histidine = ADP + protein N-phospho-L-histidine.</text>
        <dbReference type="EC" id="2.7.13.3"/>
    </reaction>
</comment>
<dbReference type="Proteomes" id="UP001595685">
    <property type="component" value="Unassembled WGS sequence"/>
</dbReference>
<dbReference type="PANTHER" id="PTHR44936:SF9">
    <property type="entry name" value="SENSOR PROTEIN CREC"/>
    <property type="match status" value="1"/>
</dbReference>
<evidence type="ECO:0000256" key="4">
    <source>
        <dbReference type="ARBA" id="ARBA00022475"/>
    </source>
</evidence>